<comment type="caution">
    <text evidence="2">The sequence shown here is derived from an EMBL/GenBank/DDBJ whole genome shotgun (WGS) entry which is preliminary data.</text>
</comment>
<dbReference type="AlphaFoldDB" id="G9XTY2"/>
<reference evidence="2 3" key="1">
    <citation type="submission" date="2011-08" db="EMBL/GenBank/DDBJ databases">
        <authorList>
            <person name="Weinstock G."/>
            <person name="Sodergren E."/>
            <person name="Clifton S."/>
            <person name="Fulton L."/>
            <person name="Fulton B."/>
            <person name="Courtney L."/>
            <person name="Fronick C."/>
            <person name="Harrison M."/>
            <person name="Strong C."/>
            <person name="Farmer C."/>
            <person name="Delahaunty K."/>
            <person name="Markovic C."/>
            <person name="Hall O."/>
            <person name="Minx P."/>
            <person name="Tomlinson C."/>
            <person name="Mitreva M."/>
            <person name="Hou S."/>
            <person name="Chen J."/>
            <person name="Wollam A."/>
            <person name="Pepin K.H."/>
            <person name="Johnson M."/>
            <person name="Bhonagiri V."/>
            <person name="Zhang X."/>
            <person name="Suruliraj S."/>
            <person name="Warren W."/>
            <person name="Chinwalla A."/>
            <person name="Mardis E.R."/>
            <person name="Wilson R.K."/>
        </authorList>
    </citation>
    <scope>NUCLEOTIDE SEQUENCE [LARGE SCALE GENOMIC DNA]</scope>
    <source>
        <strain evidence="2 3">DP7</strain>
    </source>
</reference>
<evidence type="ECO:0000313" key="2">
    <source>
        <dbReference type="EMBL" id="EHL04867.1"/>
    </source>
</evidence>
<evidence type="ECO:0000256" key="1">
    <source>
        <dbReference type="SAM" id="MobiDB-lite"/>
    </source>
</evidence>
<name>G9XTY2_DESHA</name>
<gene>
    <name evidence="2" type="ORF">HMPREF0322_04440</name>
</gene>
<proteinExistence type="predicted"/>
<organism evidence="2 3">
    <name type="scientific">Desulfitobacterium hafniense DP7</name>
    <dbReference type="NCBI Taxonomy" id="537010"/>
    <lineage>
        <taxon>Bacteria</taxon>
        <taxon>Bacillati</taxon>
        <taxon>Bacillota</taxon>
        <taxon>Clostridia</taxon>
        <taxon>Eubacteriales</taxon>
        <taxon>Desulfitobacteriaceae</taxon>
        <taxon>Desulfitobacterium</taxon>
    </lineage>
</organism>
<accession>G9XTY2</accession>
<dbReference type="HOGENOM" id="CLU_3269025_0_0_9"/>
<evidence type="ECO:0000313" key="3">
    <source>
        <dbReference type="Proteomes" id="UP000004416"/>
    </source>
</evidence>
<protein>
    <submittedName>
        <fullName evidence="2">Uncharacterized protein</fullName>
    </submittedName>
</protein>
<dbReference type="EMBL" id="AFZX01000116">
    <property type="protein sequence ID" value="EHL04867.1"/>
    <property type="molecule type" value="Genomic_DNA"/>
</dbReference>
<sequence length="41" mass="4481">MKFSIKAFEACLRGLAFHYQKGEDSDGLAPAKHPPTLYGKG</sequence>
<dbReference type="Proteomes" id="UP000004416">
    <property type="component" value="Unassembled WGS sequence"/>
</dbReference>
<feature type="region of interest" description="Disordered" evidence="1">
    <location>
        <begin position="22"/>
        <end position="41"/>
    </location>
</feature>